<protein>
    <submittedName>
        <fullName evidence="1">Uncharacterized protein</fullName>
    </submittedName>
</protein>
<accession>A0AAE1PM61</accession>
<comment type="caution">
    <text evidence="1">The sequence shown here is derived from an EMBL/GenBank/DDBJ whole genome shotgun (WGS) entry which is preliminary data.</text>
</comment>
<name>A0AAE1PM61_9EUCA</name>
<organism evidence="1 2">
    <name type="scientific">Petrolisthes manimaculis</name>
    <dbReference type="NCBI Taxonomy" id="1843537"/>
    <lineage>
        <taxon>Eukaryota</taxon>
        <taxon>Metazoa</taxon>
        <taxon>Ecdysozoa</taxon>
        <taxon>Arthropoda</taxon>
        <taxon>Crustacea</taxon>
        <taxon>Multicrustacea</taxon>
        <taxon>Malacostraca</taxon>
        <taxon>Eumalacostraca</taxon>
        <taxon>Eucarida</taxon>
        <taxon>Decapoda</taxon>
        <taxon>Pleocyemata</taxon>
        <taxon>Anomura</taxon>
        <taxon>Galatheoidea</taxon>
        <taxon>Porcellanidae</taxon>
        <taxon>Petrolisthes</taxon>
    </lineage>
</organism>
<gene>
    <name evidence="1" type="ORF">Pmani_018053</name>
</gene>
<dbReference type="AlphaFoldDB" id="A0AAE1PM61"/>
<reference evidence="1" key="1">
    <citation type="submission" date="2023-11" db="EMBL/GenBank/DDBJ databases">
        <title>Genome assemblies of two species of porcelain crab, Petrolisthes cinctipes and Petrolisthes manimaculis (Anomura: Porcellanidae).</title>
        <authorList>
            <person name="Angst P."/>
        </authorList>
    </citation>
    <scope>NUCLEOTIDE SEQUENCE</scope>
    <source>
        <strain evidence="1">PB745_02</strain>
        <tissue evidence="1">Gill</tissue>
    </source>
</reference>
<dbReference type="EMBL" id="JAWZYT010001644">
    <property type="protein sequence ID" value="KAK4310391.1"/>
    <property type="molecule type" value="Genomic_DNA"/>
</dbReference>
<keyword evidence="2" id="KW-1185">Reference proteome</keyword>
<evidence type="ECO:0000313" key="1">
    <source>
        <dbReference type="EMBL" id="KAK4310391.1"/>
    </source>
</evidence>
<dbReference type="Proteomes" id="UP001292094">
    <property type="component" value="Unassembled WGS sequence"/>
</dbReference>
<sequence length="109" mass="12243">MLPRPAIDAALCAYAIVMKARQELLGEYGLISSPLLFRAAVARDSRKERESIYEHFYYQRQFSTLVYARIFRGKHVLILALNGKQAGRQSRPAEAALSFCCPIRVAPGV</sequence>
<proteinExistence type="predicted"/>
<evidence type="ECO:0000313" key="2">
    <source>
        <dbReference type="Proteomes" id="UP001292094"/>
    </source>
</evidence>